<evidence type="ECO:0000313" key="3">
    <source>
        <dbReference type="Proteomes" id="UP000260644"/>
    </source>
</evidence>
<dbReference type="Proteomes" id="UP000260644">
    <property type="component" value="Unassembled WGS sequence"/>
</dbReference>
<keyword evidence="1" id="KW-1133">Transmembrane helix</keyword>
<dbReference type="EMBL" id="QPMM01000007">
    <property type="protein sequence ID" value="RFS21894.1"/>
    <property type="molecule type" value="Genomic_DNA"/>
</dbReference>
<reference evidence="2 3" key="1">
    <citation type="submission" date="2018-07" db="EMBL/GenBank/DDBJ databases">
        <title>Chitinophaga K2CV101002-2 sp. nov., isolated from a monsoon evergreen broad-leaved forest soil.</title>
        <authorList>
            <person name="Lv Y."/>
        </authorList>
    </citation>
    <scope>NUCLEOTIDE SEQUENCE [LARGE SCALE GENOMIC DNA]</scope>
    <source>
        <strain evidence="2 3">GDMCC 1.1288</strain>
    </source>
</reference>
<evidence type="ECO:0000256" key="1">
    <source>
        <dbReference type="SAM" id="Phobius"/>
    </source>
</evidence>
<keyword evidence="1" id="KW-0472">Membrane</keyword>
<evidence type="ECO:0000313" key="2">
    <source>
        <dbReference type="EMBL" id="RFS21894.1"/>
    </source>
</evidence>
<gene>
    <name evidence="2" type="ORF">DVR12_14680</name>
</gene>
<sequence length="59" mass="7103">MKLNLKMYFIAEVLGVTKLNLSLLWQVSPQVLYKNTGYRYLKLIIPYAFFLHLFLLRCY</sequence>
<dbReference type="AlphaFoldDB" id="A0A3E1Y919"/>
<comment type="caution">
    <text evidence="2">The sequence shown here is derived from an EMBL/GenBank/DDBJ whole genome shotgun (WGS) entry which is preliminary data.</text>
</comment>
<name>A0A3E1Y919_9BACT</name>
<keyword evidence="3" id="KW-1185">Reference proteome</keyword>
<protein>
    <submittedName>
        <fullName evidence="2">Uncharacterized protein</fullName>
    </submittedName>
</protein>
<organism evidence="2 3">
    <name type="scientific">Chitinophaga silvatica</name>
    <dbReference type="NCBI Taxonomy" id="2282649"/>
    <lineage>
        <taxon>Bacteria</taxon>
        <taxon>Pseudomonadati</taxon>
        <taxon>Bacteroidota</taxon>
        <taxon>Chitinophagia</taxon>
        <taxon>Chitinophagales</taxon>
        <taxon>Chitinophagaceae</taxon>
        <taxon>Chitinophaga</taxon>
    </lineage>
</organism>
<accession>A0A3E1Y919</accession>
<proteinExistence type="predicted"/>
<feature type="transmembrane region" description="Helical" evidence="1">
    <location>
        <begin position="37"/>
        <end position="56"/>
    </location>
</feature>
<keyword evidence="1" id="KW-0812">Transmembrane</keyword>
<feature type="transmembrane region" description="Helical" evidence="1">
    <location>
        <begin position="7"/>
        <end position="25"/>
    </location>
</feature>